<dbReference type="Gene3D" id="3.40.50.1820">
    <property type="entry name" value="alpha/beta hydrolase"/>
    <property type="match status" value="1"/>
</dbReference>
<accession>A0A521G5S6</accession>
<feature type="domain" description="SLH" evidence="2">
    <location>
        <begin position="677"/>
        <end position="740"/>
    </location>
</feature>
<keyword evidence="1" id="KW-0732">Signal</keyword>
<gene>
    <name evidence="3" type="ORF">CDV28_101214</name>
</gene>
<dbReference type="InterPro" id="IPR029058">
    <property type="entry name" value="AB_hydrolase_fold"/>
</dbReference>
<dbReference type="SUPFAM" id="SSF53474">
    <property type="entry name" value="alpha/beta-Hydrolases"/>
    <property type="match status" value="1"/>
</dbReference>
<dbReference type="Proteomes" id="UP000316238">
    <property type="component" value="Unassembled WGS sequence"/>
</dbReference>
<dbReference type="EMBL" id="NQJD01000001">
    <property type="protein sequence ID" value="TAA76311.1"/>
    <property type="molecule type" value="Genomic_DNA"/>
</dbReference>
<reference evidence="3" key="1">
    <citation type="submission" date="2017-07" db="EMBL/GenBank/DDBJ databases">
        <title>The cable genome - Insights into the physiology and evolution of filamentous bacteria capable of sulfide oxidation via long distance electron transfer.</title>
        <authorList>
            <person name="Thorup C."/>
            <person name="Bjerg J.T."/>
            <person name="Schreiber L."/>
            <person name="Nielsen L.P."/>
            <person name="Kjeldsen K.U."/>
            <person name="Boesen T."/>
            <person name="Boggild A."/>
            <person name="Meysman F."/>
            <person name="Geelhoed J."/>
            <person name="Schramm A."/>
        </authorList>
    </citation>
    <scope>NUCLEOTIDE SEQUENCE [LARGE SCALE GENOMIC DNA]</scope>
    <source>
        <strain evidence="3">GS</strain>
    </source>
</reference>
<evidence type="ECO:0000256" key="1">
    <source>
        <dbReference type="SAM" id="SignalP"/>
    </source>
</evidence>
<feature type="signal peptide" evidence="1">
    <location>
        <begin position="1"/>
        <end position="26"/>
    </location>
</feature>
<dbReference type="AlphaFoldDB" id="A0A521G5S6"/>
<comment type="caution">
    <text evidence="3">The sequence shown here is derived from an EMBL/GenBank/DDBJ whole genome shotgun (WGS) entry which is preliminary data.</text>
</comment>
<evidence type="ECO:0000313" key="3">
    <source>
        <dbReference type="EMBL" id="TAA76311.1"/>
    </source>
</evidence>
<dbReference type="InterPro" id="IPR001119">
    <property type="entry name" value="SLH_dom"/>
</dbReference>
<proteinExistence type="predicted"/>
<keyword evidence="4" id="KW-1185">Reference proteome</keyword>
<sequence>MFSVKSVARFFVVSFIISLMPQALYAGDGVKRSTIDNNCYYSYMTLEATRSIDPDGTNIYGTKWIMEDTYNEVDDYRIFNNWPPEEYERIEKTGEYKYISNTKTHYLYSPEDYYYFSLKDQHPTLADKIKGELLPTETGKKLGDRTPIILVHGWQGANDTANPYAQTDVELSPEEYWKNFIEFFTQYHNLKSRFKIYVYKYPSYKHVTFNAAILKNMLRSENAIPELREHFKKKNGAIFVAHSMGTILVRSAFEEHKLSPDYAEKIILLDGVHHGSPAAVPGWVSGNTNPIAGRDLYTLGANDIQWDNYDAIFNSAISRNVFEDITNNFGVANVDLVGELGIKQMDIYNSNDDSVDFFYGNIKVKGMPSPFFNETSFRINETYNFDMFFRKEISELKMGFKEKGKNITLPVFKIRENAEYEYLIGTLSPLNRNWSIDAVLPLTPNPWLTIISLKYQDMPNDYKRKLILFGAINANGGNENNHVTDGWSNIIMGVAEDGVQHLGELFDFNPLFRGHYGYLNDGPVPISGQLLDLRYSFDELVQQSQSNQVTMYAPWKEEGLDNGNSTIKIFRYSDNEYEGDGYATHVLFMDYHHDRMKSGAYSEEGSDSLLEYNSPHETGFENNSDRKSYINSALTTGGISFWPDDQELEGNELRLEPLFLSIASQIAPSNFLLSSLNKEIFPDVNQRNPYINAIASLYEKGIIQGHPDGTFKPHDHLNRAEASKIIVEAAEAAGIKLVLKPTTHQQLSEQFGDIIGTEEWYEKYIGKLFGYGAVSGYPDGTEGYSPGPFLPGKIVSRAEMLKMVVLTFFPLEPVSTGPALGIAMTGPGTVAHRSIEYYWFYRYIDKANQLTIKPFYNGLKFISISNVSDIVDEMNKEIPASRQETVKAVYDAYTLYRSITH</sequence>
<protein>
    <submittedName>
        <fullName evidence="3">S-layer homology domain-containing protein</fullName>
    </submittedName>
</protein>
<dbReference type="Pfam" id="PF00395">
    <property type="entry name" value="SLH"/>
    <property type="match status" value="2"/>
</dbReference>
<feature type="chain" id="PRO_5021758285" evidence="1">
    <location>
        <begin position="27"/>
        <end position="901"/>
    </location>
</feature>
<name>A0A521G5S6_9BACT</name>
<evidence type="ECO:0000259" key="2">
    <source>
        <dbReference type="PROSITE" id="PS51272"/>
    </source>
</evidence>
<evidence type="ECO:0000313" key="4">
    <source>
        <dbReference type="Proteomes" id="UP000316238"/>
    </source>
</evidence>
<feature type="domain" description="SLH" evidence="2">
    <location>
        <begin position="748"/>
        <end position="818"/>
    </location>
</feature>
<dbReference type="PROSITE" id="PS51272">
    <property type="entry name" value="SLH"/>
    <property type="match status" value="2"/>
</dbReference>
<organism evidence="3 4">
    <name type="scientific">Candidatus Electronema aureum</name>
    <dbReference type="NCBI Taxonomy" id="2005002"/>
    <lineage>
        <taxon>Bacteria</taxon>
        <taxon>Pseudomonadati</taxon>
        <taxon>Thermodesulfobacteriota</taxon>
        <taxon>Desulfobulbia</taxon>
        <taxon>Desulfobulbales</taxon>
        <taxon>Desulfobulbaceae</taxon>
        <taxon>Candidatus Electronema</taxon>
    </lineage>
</organism>